<dbReference type="NCBIfam" id="TIGR03889">
    <property type="entry name" value="nitrile_acc"/>
    <property type="match status" value="1"/>
</dbReference>
<feature type="compositionally biased region" description="Basic and acidic residues" evidence="2">
    <location>
        <begin position="359"/>
        <end position="384"/>
    </location>
</feature>
<dbReference type="InterPro" id="IPR018141">
    <property type="entry name" value="Nitrile_hydratase_asu"/>
</dbReference>
<keyword evidence="1" id="KW-0479">Metal-binding</keyword>
<dbReference type="GO" id="GO:0018822">
    <property type="term" value="F:nitrile hydratase activity"/>
    <property type="evidence" value="ECO:0007669"/>
    <property type="project" value="UniProtKB-EC"/>
</dbReference>
<dbReference type="InterPro" id="IPR042262">
    <property type="entry name" value="CN_hydtase_beta_C"/>
</dbReference>
<dbReference type="Proteomes" id="UP001589595">
    <property type="component" value="Unassembled WGS sequence"/>
</dbReference>
<dbReference type="Pfam" id="PF21006">
    <property type="entry name" value="NHase_beta_N"/>
    <property type="match status" value="1"/>
</dbReference>
<dbReference type="Gene3D" id="1.10.472.20">
    <property type="entry name" value="Nitrile hydratase, beta subunit"/>
    <property type="match status" value="1"/>
</dbReference>
<reference evidence="5" key="1">
    <citation type="submission" date="2024-09" db="EMBL/GenBank/DDBJ databases">
        <authorList>
            <person name="Sun Q."/>
        </authorList>
    </citation>
    <scope>NUCLEOTIDE SEQUENCE [LARGE SCALE GENOMIC DNA]</scope>
    <source>
        <strain evidence="5">JCM 31273</strain>
    </source>
</reference>
<dbReference type="NCBIfam" id="TIGR01323">
    <property type="entry name" value="nitrile_alph"/>
    <property type="match status" value="1"/>
</dbReference>
<feature type="compositionally biased region" description="Basic and acidic residues" evidence="2">
    <location>
        <begin position="1"/>
        <end position="24"/>
    </location>
</feature>
<dbReference type="SUPFAM" id="SSF56209">
    <property type="entry name" value="Nitrile hydratase alpha chain"/>
    <property type="match status" value="1"/>
</dbReference>
<feature type="region of interest" description="Disordered" evidence="2">
    <location>
        <begin position="222"/>
        <end position="253"/>
    </location>
</feature>
<dbReference type="GeneID" id="67210420"/>
<dbReference type="GO" id="GO:0046872">
    <property type="term" value="F:metal ion binding"/>
    <property type="evidence" value="ECO:0007669"/>
    <property type="project" value="UniProtKB-KW"/>
</dbReference>
<feature type="compositionally biased region" description="Basic residues" evidence="2">
    <location>
        <begin position="385"/>
        <end position="395"/>
    </location>
</feature>
<protein>
    <submittedName>
        <fullName evidence="5">Nitrile hydratase subunit alpha</fullName>
        <ecNumber evidence="5">4.2.1.84</ecNumber>
    </submittedName>
</protein>
<evidence type="ECO:0000259" key="4">
    <source>
        <dbReference type="Pfam" id="PF21006"/>
    </source>
</evidence>
<organism evidence="5 6">
    <name type="scientific">Halobaculum roseum</name>
    <dbReference type="NCBI Taxonomy" id="2175149"/>
    <lineage>
        <taxon>Archaea</taxon>
        <taxon>Methanobacteriati</taxon>
        <taxon>Methanobacteriota</taxon>
        <taxon>Stenosarchaea group</taxon>
        <taxon>Halobacteria</taxon>
        <taxon>Halobacteriales</taxon>
        <taxon>Haloferacaceae</taxon>
        <taxon>Halobaculum</taxon>
    </lineage>
</organism>
<dbReference type="AlphaFoldDB" id="A0ABD5MM89"/>
<dbReference type="InterPro" id="IPR023808">
    <property type="entry name" value="Nitrile_Hydratase_acc_put"/>
</dbReference>
<sequence>MTDDRDATDPDPPSHPDPELRDGIDPQSRARALQSLLTEQGILSTDAVDEVIATYEGDVGPMNGARVVARAWTDPEYREWLLEDGIEAVADLDISVNDEVMELRVIENTADTHNVVVCTLCSCYPWAVLGLPPTWYKSPAYRSRVVDEPRALLREEFDTDLDDSVDVEVWDSNSEVRYMVLPQRPEGTEDMDEAELAELVSRNAMIGVERLGDGGAIASDGGARAADAGGANAGPEAAGADATAEVDTAGKPVPRADADGPTFAEPWMARSFALAVALTDEDDPGRTWDDFQSELVAELDANPGAEDGSDADYYGAWLAALERFLTDRDVVDADAFAARASAFAGGERNAHEFVEGDPHAHADRLPEGHADGAHHHHGDGDDHGHHHGHEHGHDH</sequence>
<dbReference type="RefSeq" id="WP_222923026.1">
    <property type="nucleotide sequence ID" value="NZ_CP082286.1"/>
</dbReference>
<dbReference type="SUPFAM" id="SSF50090">
    <property type="entry name" value="Electron transport accessory proteins"/>
    <property type="match status" value="1"/>
</dbReference>
<comment type="caution">
    <text evidence="5">The sequence shown here is derived from an EMBL/GenBank/DDBJ whole genome shotgun (WGS) entry which is preliminary data.</text>
</comment>
<dbReference type="Gene3D" id="3.90.330.10">
    <property type="entry name" value="Nitrile hydratase alpha /Thiocyanate hydrolase gamma"/>
    <property type="match status" value="1"/>
</dbReference>
<name>A0ABD5MM89_9EURY</name>
<evidence type="ECO:0000313" key="5">
    <source>
        <dbReference type="EMBL" id="MFB9824938.1"/>
    </source>
</evidence>
<feature type="region of interest" description="Disordered" evidence="2">
    <location>
        <begin position="359"/>
        <end position="395"/>
    </location>
</feature>
<evidence type="ECO:0000259" key="3">
    <source>
        <dbReference type="Pfam" id="PF02979"/>
    </source>
</evidence>
<evidence type="ECO:0000256" key="2">
    <source>
        <dbReference type="SAM" id="MobiDB-lite"/>
    </source>
</evidence>
<dbReference type="InterPro" id="IPR036648">
    <property type="entry name" value="CN_Hdrase_a/SCN_Hdrase_g_sf"/>
</dbReference>
<evidence type="ECO:0000256" key="1">
    <source>
        <dbReference type="ARBA" id="ARBA00022723"/>
    </source>
</evidence>
<keyword evidence="6" id="KW-1185">Reference proteome</keyword>
<dbReference type="Pfam" id="PF02979">
    <property type="entry name" value="NHase_alpha"/>
    <property type="match status" value="1"/>
</dbReference>
<dbReference type="InterPro" id="IPR004232">
    <property type="entry name" value="CN_Hdrtase_a/SCN_Hdrlase_g"/>
</dbReference>
<feature type="region of interest" description="Disordered" evidence="2">
    <location>
        <begin position="1"/>
        <end position="26"/>
    </location>
</feature>
<feature type="compositionally biased region" description="Low complexity" evidence="2">
    <location>
        <begin position="222"/>
        <end position="250"/>
    </location>
</feature>
<dbReference type="InterPro" id="IPR049054">
    <property type="entry name" value="CN_hydtase_beta-like_N"/>
</dbReference>
<accession>A0ABD5MM89</accession>
<dbReference type="EMBL" id="JBHMAJ010000007">
    <property type="protein sequence ID" value="MFB9824938.1"/>
    <property type="molecule type" value="Genomic_DNA"/>
</dbReference>
<keyword evidence="5" id="KW-0456">Lyase</keyword>
<feature type="domain" description="Nitrile hydratase beta subunit-like N-terminal" evidence="4">
    <location>
        <begin position="256"/>
        <end position="346"/>
    </location>
</feature>
<feature type="domain" description="Nitrile hydratase alpha/Thiocyanate hydrolase gamma" evidence="3">
    <location>
        <begin position="27"/>
        <end position="208"/>
    </location>
</feature>
<proteinExistence type="predicted"/>
<evidence type="ECO:0000313" key="6">
    <source>
        <dbReference type="Proteomes" id="UP001589595"/>
    </source>
</evidence>
<gene>
    <name evidence="5" type="primary">nthA</name>
    <name evidence="5" type="ORF">ACFFOL_12270</name>
</gene>
<dbReference type="EC" id="4.2.1.84" evidence="5"/>
<dbReference type="InterPro" id="IPR008990">
    <property type="entry name" value="Elect_transpt_acc-like_dom_sf"/>
</dbReference>